<evidence type="ECO:0000256" key="1">
    <source>
        <dbReference type="SAM" id="SignalP"/>
    </source>
</evidence>
<dbReference type="Gene3D" id="2.120.10.10">
    <property type="match status" value="1"/>
</dbReference>
<dbReference type="AlphaFoldDB" id="A0A4U3KVB4"/>
<organism evidence="2 3">
    <name type="scientific">Ilyomonas limi</name>
    <dbReference type="NCBI Taxonomy" id="2575867"/>
    <lineage>
        <taxon>Bacteria</taxon>
        <taxon>Pseudomonadati</taxon>
        <taxon>Bacteroidota</taxon>
        <taxon>Chitinophagia</taxon>
        <taxon>Chitinophagales</taxon>
        <taxon>Chitinophagaceae</taxon>
        <taxon>Ilyomonas</taxon>
    </lineage>
</organism>
<protein>
    <submittedName>
        <fullName evidence="2">Exo-alpha-sialidase</fullName>
    </submittedName>
</protein>
<feature type="chain" id="PRO_5020485848" evidence="1">
    <location>
        <begin position="21"/>
        <end position="350"/>
    </location>
</feature>
<dbReference type="CDD" id="cd15482">
    <property type="entry name" value="Sialidase_non-viral"/>
    <property type="match status" value="1"/>
</dbReference>
<feature type="signal peptide" evidence="1">
    <location>
        <begin position="1"/>
        <end position="20"/>
    </location>
</feature>
<evidence type="ECO:0000313" key="3">
    <source>
        <dbReference type="Proteomes" id="UP000305848"/>
    </source>
</evidence>
<dbReference type="Proteomes" id="UP000305848">
    <property type="component" value="Unassembled WGS sequence"/>
</dbReference>
<name>A0A4U3KVB4_9BACT</name>
<dbReference type="RefSeq" id="WP_137263014.1">
    <property type="nucleotide sequence ID" value="NZ_SZQL01000015.1"/>
</dbReference>
<gene>
    <name evidence="2" type="ORF">FC093_16995</name>
</gene>
<accession>A0A4U3KVB4</accession>
<reference evidence="2 3" key="1">
    <citation type="submission" date="2019-05" db="EMBL/GenBank/DDBJ databases">
        <title>Panacibacter sp. strain 17mud1-8 Genome sequencing and assembly.</title>
        <authorList>
            <person name="Chhetri G."/>
        </authorList>
    </citation>
    <scope>NUCLEOTIDE SEQUENCE [LARGE SCALE GENOMIC DNA]</scope>
    <source>
        <strain evidence="2 3">17mud1-8</strain>
    </source>
</reference>
<sequence length="350" mass="38088">MKKMLAFLLFLCALSSCSEKKIQTKHDFVVAQGQMPNMVKDKDNNIHLVYGSGDSILYCYSSDNAASFSKPALVSVLPHVYTFATRGPQIAATEGGIVITACTSLGNIYSFYKENEGAWVQGKRVNDVDTIAKEGLMALSADGNNAFAVWLDVRGNKRNKIYGAKSSDGGKIWSKNVMVYTSPDTTVCECCKPSVAVKGSNVYVMFRNWLQGSRDLYLAQSSDGNHFDVAKKLGIGTWKLNGCPMDGGGLAVDEKGMVQTVWRRESKVYAAMPNSVEKEIGQGRGCTLETVDGKNVYAWTDNGDIVIMKPGGQSEVLGKGSLPVLKALDNQHIACVWENEKQIHAAIVQL</sequence>
<evidence type="ECO:0000313" key="2">
    <source>
        <dbReference type="EMBL" id="TKK66282.1"/>
    </source>
</evidence>
<keyword evidence="1" id="KW-0732">Signal</keyword>
<dbReference type="EMBL" id="SZQL01000015">
    <property type="protein sequence ID" value="TKK66282.1"/>
    <property type="molecule type" value="Genomic_DNA"/>
</dbReference>
<dbReference type="InterPro" id="IPR036278">
    <property type="entry name" value="Sialidase_sf"/>
</dbReference>
<dbReference type="PROSITE" id="PS51257">
    <property type="entry name" value="PROKAR_LIPOPROTEIN"/>
    <property type="match status" value="1"/>
</dbReference>
<keyword evidence="3" id="KW-1185">Reference proteome</keyword>
<proteinExistence type="predicted"/>
<dbReference type="SUPFAM" id="SSF50939">
    <property type="entry name" value="Sialidases"/>
    <property type="match status" value="1"/>
</dbReference>
<comment type="caution">
    <text evidence="2">The sequence shown here is derived from an EMBL/GenBank/DDBJ whole genome shotgun (WGS) entry which is preliminary data.</text>
</comment>
<dbReference type="OrthoDB" id="847524at2"/>